<dbReference type="PANTHER" id="PTHR13768">
    <property type="entry name" value="SOLUBLE NSF ATTACHMENT PROTEIN SNAP"/>
    <property type="match status" value="1"/>
</dbReference>
<evidence type="ECO:0000313" key="8">
    <source>
        <dbReference type="EMBL" id="GAQ88357.1"/>
    </source>
</evidence>
<name>A0A1Y1II80_KLENI</name>
<dbReference type="GO" id="GO:0006886">
    <property type="term" value="P:intracellular protein transport"/>
    <property type="evidence" value="ECO:0000318"/>
    <property type="project" value="GO_Central"/>
</dbReference>
<keyword evidence="4 7" id="KW-0931">ER-Golgi transport</keyword>
<dbReference type="AlphaFoldDB" id="A0A1Y1II80"/>
<dbReference type="Gene3D" id="1.25.40.10">
    <property type="entry name" value="Tetratricopeptide repeat domain"/>
    <property type="match status" value="1"/>
</dbReference>
<keyword evidence="9" id="KW-1185">Reference proteome</keyword>
<dbReference type="Proteomes" id="UP000054558">
    <property type="component" value="Unassembled WGS sequence"/>
</dbReference>
<comment type="similarity">
    <text evidence="2 7">Belongs to the SNAP family.</text>
</comment>
<evidence type="ECO:0000256" key="5">
    <source>
        <dbReference type="ARBA" id="ARBA00022927"/>
    </source>
</evidence>
<evidence type="ECO:0000313" key="9">
    <source>
        <dbReference type="Proteomes" id="UP000054558"/>
    </source>
</evidence>
<dbReference type="OrthoDB" id="9984275at2759"/>
<dbReference type="STRING" id="105231.A0A1Y1II80"/>
<dbReference type="SUPFAM" id="SSF48452">
    <property type="entry name" value="TPR-like"/>
    <property type="match status" value="1"/>
</dbReference>
<evidence type="ECO:0000256" key="1">
    <source>
        <dbReference type="ARBA" id="ARBA00004170"/>
    </source>
</evidence>
<dbReference type="GO" id="GO:0031201">
    <property type="term" value="C:SNARE complex"/>
    <property type="evidence" value="ECO:0000318"/>
    <property type="project" value="GO_Central"/>
</dbReference>
<keyword evidence="5 7" id="KW-0653">Protein transport</keyword>
<dbReference type="PRINTS" id="PR00448">
    <property type="entry name" value="NSFATTACHMNT"/>
</dbReference>
<dbReference type="GO" id="GO:0035494">
    <property type="term" value="P:SNARE complex disassembly"/>
    <property type="evidence" value="ECO:0000318"/>
    <property type="project" value="GO_Central"/>
</dbReference>
<dbReference type="EMBL" id="DF237370">
    <property type="protein sequence ID" value="GAQ88357.1"/>
    <property type="molecule type" value="Genomic_DNA"/>
</dbReference>
<sequence length="291" mass="32562">MGDFEAKGDEFAKKADKKLKSFSLFGSSSKYEDGAELLDKAANQYKLGKAWEKAGETYVHLSEVHKKLESEHEAASALVDAANAYRKVNSAKALECMQNAVGIFTNIGRLSMAAKHLKDIAEIYEKEDNAEDALTFYQQAADLYAGEEVNSTSNQCKLKVAQFAAQLEQYPKAVEIYEEIAKSSLDNNLLRYSVKGYLLNAGLCHLAAGDVVNIRNAIDKYQELDLSFSGTRECKFIQDLADAIEEGEVQKFTEVVYQFDSMTRLDPWKTTLLLRTKQNITAKEQEEDDLT</sequence>
<proteinExistence type="inferred from homology"/>
<keyword evidence="3 7" id="KW-0813">Transport</keyword>
<dbReference type="OMA" id="WSVKEYL"/>
<reference evidence="8 9" key="1">
    <citation type="journal article" date="2014" name="Nat. Commun.">
        <title>Klebsormidium flaccidum genome reveals primary factors for plant terrestrial adaptation.</title>
        <authorList>
            <person name="Hori K."/>
            <person name="Maruyama F."/>
            <person name="Fujisawa T."/>
            <person name="Togashi T."/>
            <person name="Yamamoto N."/>
            <person name="Seo M."/>
            <person name="Sato S."/>
            <person name="Yamada T."/>
            <person name="Mori H."/>
            <person name="Tajima N."/>
            <person name="Moriyama T."/>
            <person name="Ikeuchi M."/>
            <person name="Watanabe M."/>
            <person name="Wada H."/>
            <person name="Kobayashi K."/>
            <person name="Saito M."/>
            <person name="Masuda T."/>
            <person name="Sasaki-Sekimoto Y."/>
            <person name="Mashiguchi K."/>
            <person name="Awai K."/>
            <person name="Shimojima M."/>
            <person name="Masuda S."/>
            <person name="Iwai M."/>
            <person name="Nobusawa T."/>
            <person name="Narise T."/>
            <person name="Kondo S."/>
            <person name="Saito H."/>
            <person name="Sato R."/>
            <person name="Murakawa M."/>
            <person name="Ihara Y."/>
            <person name="Oshima-Yamada Y."/>
            <person name="Ohtaka K."/>
            <person name="Satoh M."/>
            <person name="Sonobe K."/>
            <person name="Ishii M."/>
            <person name="Ohtani R."/>
            <person name="Kanamori-Sato M."/>
            <person name="Honoki R."/>
            <person name="Miyazaki D."/>
            <person name="Mochizuki H."/>
            <person name="Umetsu J."/>
            <person name="Higashi K."/>
            <person name="Shibata D."/>
            <person name="Kamiya Y."/>
            <person name="Sato N."/>
            <person name="Nakamura Y."/>
            <person name="Tabata S."/>
            <person name="Ida S."/>
            <person name="Kurokawa K."/>
            <person name="Ohta H."/>
        </authorList>
    </citation>
    <scope>NUCLEOTIDE SEQUENCE [LARGE SCALE GENOMIC DNA]</scope>
    <source>
        <strain evidence="8 9">NIES-2285</strain>
    </source>
</reference>
<comment type="subcellular location">
    <subcellularLocation>
        <location evidence="1 7">Membrane</location>
        <topology evidence="1 7">Peripheral membrane protein</topology>
    </subcellularLocation>
</comment>
<evidence type="ECO:0000256" key="3">
    <source>
        <dbReference type="ARBA" id="ARBA00022448"/>
    </source>
</evidence>
<dbReference type="PANTHER" id="PTHR13768:SF8">
    <property type="entry name" value="ALPHA-SOLUBLE NSF ATTACHMENT PROTEIN"/>
    <property type="match status" value="1"/>
</dbReference>
<keyword evidence="6 7" id="KW-0472">Membrane</keyword>
<dbReference type="InterPro" id="IPR000744">
    <property type="entry name" value="NSF_attach"/>
</dbReference>
<evidence type="ECO:0000256" key="4">
    <source>
        <dbReference type="ARBA" id="ARBA00022892"/>
    </source>
</evidence>
<dbReference type="Pfam" id="PF14938">
    <property type="entry name" value="SNAP"/>
    <property type="match status" value="1"/>
</dbReference>
<dbReference type="GO" id="GO:0005483">
    <property type="term" value="F:soluble NSF attachment protein activity"/>
    <property type="evidence" value="ECO:0000318"/>
    <property type="project" value="GO_Central"/>
</dbReference>
<dbReference type="GO" id="GO:0019905">
    <property type="term" value="F:syntaxin binding"/>
    <property type="evidence" value="ECO:0000318"/>
    <property type="project" value="GO_Central"/>
</dbReference>
<comment type="function">
    <text evidence="7">Required for vesicular transport between the endoplasmic reticulum and the Golgi apparatus.</text>
</comment>
<evidence type="ECO:0000256" key="6">
    <source>
        <dbReference type="ARBA" id="ARBA00023136"/>
    </source>
</evidence>
<dbReference type="CDD" id="cd15832">
    <property type="entry name" value="SNAP"/>
    <property type="match status" value="1"/>
</dbReference>
<dbReference type="InterPro" id="IPR011990">
    <property type="entry name" value="TPR-like_helical_dom_sf"/>
</dbReference>
<accession>A0A1Y1II80</accession>
<organism evidence="8 9">
    <name type="scientific">Klebsormidium nitens</name>
    <name type="common">Green alga</name>
    <name type="synonym">Ulothrix nitens</name>
    <dbReference type="NCBI Taxonomy" id="105231"/>
    <lineage>
        <taxon>Eukaryota</taxon>
        <taxon>Viridiplantae</taxon>
        <taxon>Streptophyta</taxon>
        <taxon>Klebsormidiophyceae</taxon>
        <taxon>Klebsormidiales</taxon>
        <taxon>Klebsormidiaceae</taxon>
        <taxon>Klebsormidium</taxon>
    </lineage>
</organism>
<protein>
    <submittedName>
        <fullName evidence="8">Alpha-soluble NSF attachment protein</fullName>
    </submittedName>
</protein>
<evidence type="ECO:0000256" key="7">
    <source>
        <dbReference type="RuleBase" id="RU367013"/>
    </source>
</evidence>
<evidence type="ECO:0000256" key="2">
    <source>
        <dbReference type="ARBA" id="ARBA00010050"/>
    </source>
</evidence>
<gene>
    <name evidence="8" type="ORF">KFL_004210050</name>
</gene>
<dbReference type="FunFam" id="1.25.40.10:FF:000049">
    <property type="entry name" value="Alpha-soluble NSF attachment protein-like"/>
    <property type="match status" value="1"/>
</dbReference>